<dbReference type="AlphaFoldDB" id="A0A834NQ82"/>
<protein>
    <submittedName>
        <fullName evidence="2">Uncharacterized protein</fullName>
    </submittedName>
</protein>
<sequence length="162" mass="18262">MHEFKRSLVKLNSSTNEIFLEERFSRQETKGVVSCKSIREISFFTPGTWPKKFSLGTAASRVNYVARNVGRREEKTGGKDSATYRTNTFVEKDEYKNGDNNFLPTNDGDKKQSRSKRDTRNDPRLFGKRKVIPDADFPNGSCGGSSDRISKLVASYSVATNC</sequence>
<accession>A0A834NQ82</accession>
<dbReference type="Proteomes" id="UP000600918">
    <property type="component" value="Unassembled WGS sequence"/>
</dbReference>
<name>A0A834NQ82_VESPE</name>
<evidence type="ECO:0000313" key="3">
    <source>
        <dbReference type="Proteomes" id="UP000600918"/>
    </source>
</evidence>
<keyword evidence="3" id="KW-1185">Reference proteome</keyword>
<gene>
    <name evidence="2" type="ORF">H0235_012085</name>
</gene>
<feature type="region of interest" description="Disordered" evidence="1">
    <location>
        <begin position="94"/>
        <end position="130"/>
    </location>
</feature>
<reference evidence="2" key="1">
    <citation type="journal article" date="2020" name="G3 (Bethesda)">
        <title>High-Quality Assemblies for Three Invasive Social Wasps from the &lt;i&gt;Vespula&lt;/i&gt; Genus.</title>
        <authorList>
            <person name="Harrop T.W.R."/>
            <person name="Guhlin J."/>
            <person name="McLaughlin G.M."/>
            <person name="Permina E."/>
            <person name="Stockwell P."/>
            <person name="Gilligan J."/>
            <person name="Le Lec M.F."/>
            <person name="Gruber M.A.M."/>
            <person name="Quinn O."/>
            <person name="Lovegrove M."/>
            <person name="Duncan E.J."/>
            <person name="Remnant E.J."/>
            <person name="Van Eeckhoven J."/>
            <person name="Graham B."/>
            <person name="Knapp R.A."/>
            <person name="Langford K.W."/>
            <person name="Kronenberg Z."/>
            <person name="Press M.O."/>
            <person name="Eacker S.M."/>
            <person name="Wilson-Rankin E.E."/>
            <person name="Purcell J."/>
            <person name="Lester P.J."/>
            <person name="Dearden P.K."/>
        </authorList>
    </citation>
    <scope>NUCLEOTIDE SEQUENCE</scope>
    <source>
        <strain evidence="2">Volc-1</strain>
    </source>
</reference>
<evidence type="ECO:0000313" key="2">
    <source>
        <dbReference type="EMBL" id="KAF7415493.1"/>
    </source>
</evidence>
<proteinExistence type="predicted"/>
<dbReference type="EMBL" id="JACSDY010000011">
    <property type="protein sequence ID" value="KAF7415493.1"/>
    <property type="molecule type" value="Genomic_DNA"/>
</dbReference>
<evidence type="ECO:0000256" key="1">
    <source>
        <dbReference type="SAM" id="MobiDB-lite"/>
    </source>
</evidence>
<comment type="caution">
    <text evidence="2">The sequence shown here is derived from an EMBL/GenBank/DDBJ whole genome shotgun (WGS) entry which is preliminary data.</text>
</comment>
<feature type="compositionally biased region" description="Basic and acidic residues" evidence="1">
    <location>
        <begin position="107"/>
        <end position="125"/>
    </location>
</feature>
<organism evidence="2 3">
    <name type="scientific">Vespula pensylvanica</name>
    <name type="common">Western yellow jacket</name>
    <name type="synonym">Wasp</name>
    <dbReference type="NCBI Taxonomy" id="30213"/>
    <lineage>
        <taxon>Eukaryota</taxon>
        <taxon>Metazoa</taxon>
        <taxon>Ecdysozoa</taxon>
        <taxon>Arthropoda</taxon>
        <taxon>Hexapoda</taxon>
        <taxon>Insecta</taxon>
        <taxon>Pterygota</taxon>
        <taxon>Neoptera</taxon>
        <taxon>Endopterygota</taxon>
        <taxon>Hymenoptera</taxon>
        <taxon>Apocrita</taxon>
        <taxon>Aculeata</taxon>
        <taxon>Vespoidea</taxon>
        <taxon>Vespidae</taxon>
        <taxon>Vespinae</taxon>
        <taxon>Vespula</taxon>
    </lineage>
</organism>